<organism evidence="1">
    <name type="scientific">Desulfobacca acetoxidans</name>
    <dbReference type="NCBI Taxonomy" id="60893"/>
    <lineage>
        <taxon>Bacteria</taxon>
        <taxon>Pseudomonadati</taxon>
        <taxon>Thermodesulfobacteriota</taxon>
        <taxon>Desulfobaccia</taxon>
        <taxon>Desulfobaccales</taxon>
        <taxon>Desulfobaccaceae</taxon>
        <taxon>Desulfobacca</taxon>
    </lineage>
</organism>
<accession>A0A7C5AKQ7</accession>
<evidence type="ECO:0000313" key="1">
    <source>
        <dbReference type="EMBL" id="HGZ11068.1"/>
    </source>
</evidence>
<protein>
    <submittedName>
        <fullName evidence="1">Uncharacterized protein</fullName>
    </submittedName>
</protein>
<comment type="caution">
    <text evidence="1">The sequence shown here is derived from an EMBL/GenBank/DDBJ whole genome shotgun (WGS) entry which is preliminary data.</text>
</comment>
<gene>
    <name evidence="1" type="ORF">ENW48_02465</name>
</gene>
<dbReference type="EMBL" id="DTKJ01000016">
    <property type="protein sequence ID" value="HGZ11068.1"/>
    <property type="molecule type" value="Genomic_DNA"/>
</dbReference>
<sequence length="79" mass="8592">MAKKVYVCATCGALAEEPGHLCNPQGEKLSCSYCQAEVSPHEKHFCKGKLADIKYVCENCGRLATKAEFLCKPTEVPNA</sequence>
<name>A0A7C5AKQ7_9BACT</name>
<dbReference type="AlphaFoldDB" id="A0A7C5AKQ7"/>
<proteinExistence type="predicted"/>
<reference evidence="1" key="1">
    <citation type="journal article" date="2020" name="mSystems">
        <title>Genome- and Community-Level Interaction Insights into Carbon Utilization and Element Cycling Functions of Hydrothermarchaeota in Hydrothermal Sediment.</title>
        <authorList>
            <person name="Zhou Z."/>
            <person name="Liu Y."/>
            <person name="Xu W."/>
            <person name="Pan J."/>
            <person name="Luo Z.H."/>
            <person name="Li M."/>
        </authorList>
    </citation>
    <scope>NUCLEOTIDE SEQUENCE [LARGE SCALE GENOMIC DNA]</scope>
    <source>
        <strain evidence="1">SpSt-853</strain>
    </source>
</reference>